<dbReference type="InterPro" id="IPR029432">
    <property type="entry name" value="Gp28/Gp37-like_dom"/>
</dbReference>
<comment type="caution">
    <text evidence="2">The sequence shown here is derived from an EMBL/GenBank/DDBJ whole genome shotgun (WGS) entry which is preliminary data.</text>
</comment>
<evidence type="ECO:0000313" key="2">
    <source>
        <dbReference type="EMBL" id="KNF06968.1"/>
    </source>
</evidence>
<feature type="domain" description="Gp28/Gp37-like" evidence="1">
    <location>
        <begin position="6"/>
        <end position="127"/>
    </location>
</feature>
<proteinExistence type="predicted"/>
<feature type="non-terminal residue" evidence="2">
    <location>
        <position position="1"/>
    </location>
</feature>
<name>A0A0L0W627_GOTPU</name>
<accession>A0A0L0W627</accession>
<reference evidence="3" key="1">
    <citation type="submission" date="2015-07" db="EMBL/GenBank/DDBJ databases">
        <title>Draft genome sequence of the purine-degrading Gottschalkia purinilyticum DSM 1384 (formerly Clostridium purinilyticum).</title>
        <authorList>
            <person name="Poehlein A."/>
            <person name="Schiel-Bengelsdorf B."/>
            <person name="Bengelsdorf F.R."/>
            <person name="Daniel R."/>
            <person name="Duerre P."/>
        </authorList>
    </citation>
    <scope>NUCLEOTIDE SEQUENCE [LARGE SCALE GENOMIC DNA]</scope>
    <source>
        <strain evidence="3">DSM 1384</strain>
    </source>
</reference>
<organism evidence="2 3">
    <name type="scientific">Gottschalkia purinilytica</name>
    <name type="common">Clostridium purinilyticum</name>
    <dbReference type="NCBI Taxonomy" id="1503"/>
    <lineage>
        <taxon>Bacteria</taxon>
        <taxon>Bacillati</taxon>
        <taxon>Bacillota</taxon>
        <taxon>Tissierellia</taxon>
        <taxon>Tissierellales</taxon>
        <taxon>Gottschalkiaceae</taxon>
        <taxon>Gottschalkia</taxon>
    </lineage>
</organism>
<gene>
    <name evidence="2" type="ORF">CLPU_41c00040</name>
</gene>
<dbReference type="RefSeq" id="WP_200898648.1">
    <property type="nucleotide sequence ID" value="NZ_LGSS01000041.1"/>
</dbReference>
<keyword evidence="3" id="KW-1185">Reference proteome</keyword>
<evidence type="ECO:0000313" key="3">
    <source>
        <dbReference type="Proteomes" id="UP000037267"/>
    </source>
</evidence>
<dbReference type="EMBL" id="LGSS01000041">
    <property type="protein sequence ID" value="KNF06968.1"/>
    <property type="molecule type" value="Genomic_DNA"/>
</dbReference>
<evidence type="ECO:0000259" key="1">
    <source>
        <dbReference type="Pfam" id="PF14594"/>
    </source>
</evidence>
<sequence length="139" mass="16126">NYVESMFDRANVMYAGGKGEEEEKLIQKVGESKGIRRIEEYTDISNAEDVTELVTLAKQKLKELEEIKTFEATIIPYNSFYYEKDYDLGDYVTVFDRKLDVKVDAQITEIKEVYDTNGFNIDVTFGNKIPTILDKIKRK</sequence>
<protein>
    <submittedName>
        <fullName evidence="2">Phage protein</fullName>
    </submittedName>
</protein>
<dbReference type="AlphaFoldDB" id="A0A0L0W627"/>
<dbReference type="Proteomes" id="UP000037267">
    <property type="component" value="Unassembled WGS sequence"/>
</dbReference>
<dbReference type="Pfam" id="PF14594">
    <property type="entry name" value="Sipho_Gp37"/>
    <property type="match status" value="1"/>
</dbReference>
<dbReference type="STRING" id="1503.CLPU_41c00040"/>